<dbReference type="InterPro" id="IPR012677">
    <property type="entry name" value="Nucleotide-bd_a/b_plait_sf"/>
</dbReference>
<feature type="domain" description="RRM" evidence="2">
    <location>
        <begin position="44"/>
        <end position="108"/>
    </location>
</feature>
<evidence type="ECO:0000313" key="3">
    <source>
        <dbReference type="EMBL" id="CEK64343.1"/>
    </source>
</evidence>
<dbReference type="Pfam" id="PF00076">
    <property type="entry name" value="RRM_1"/>
    <property type="match status" value="1"/>
</dbReference>
<dbReference type="EMBL" id="HACG01017478">
    <property type="protein sequence ID" value="CEK64343.1"/>
    <property type="molecule type" value="Transcribed_RNA"/>
</dbReference>
<organism evidence="3">
    <name type="scientific">Arion vulgaris</name>
    <dbReference type="NCBI Taxonomy" id="1028688"/>
    <lineage>
        <taxon>Eukaryota</taxon>
        <taxon>Metazoa</taxon>
        <taxon>Spiralia</taxon>
        <taxon>Lophotrochozoa</taxon>
        <taxon>Mollusca</taxon>
        <taxon>Gastropoda</taxon>
        <taxon>Heterobranchia</taxon>
        <taxon>Euthyneura</taxon>
        <taxon>Panpulmonata</taxon>
        <taxon>Eupulmonata</taxon>
        <taxon>Stylommatophora</taxon>
        <taxon>Helicina</taxon>
        <taxon>Arionoidea</taxon>
        <taxon>Arionidae</taxon>
        <taxon>Arion</taxon>
    </lineage>
</organism>
<protein>
    <recommendedName>
        <fullName evidence="2">RRM domain-containing protein</fullName>
    </recommendedName>
</protein>
<reference evidence="3" key="1">
    <citation type="submission" date="2014-12" db="EMBL/GenBank/DDBJ databases">
        <title>Insight into the proteome of Arion vulgaris.</title>
        <authorList>
            <person name="Aradska J."/>
            <person name="Bulat T."/>
            <person name="Smidak R."/>
            <person name="Sarate P."/>
            <person name="Gangsoo J."/>
            <person name="Sialana F."/>
            <person name="Bilban M."/>
            <person name="Lubec G."/>
        </authorList>
    </citation>
    <scope>NUCLEOTIDE SEQUENCE</scope>
    <source>
        <tissue evidence="3">Skin</tissue>
    </source>
</reference>
<dbReference type="AlphaFoldDB" id="A0A0B6Z737"/>
<dbReference type="Gene3D" id="3.30.70.330">
    <property type="match status" value="1"/>
</dbReference>
<gene>
    <name evidence="3" type="primary">ORF51444</name>
</gene>
<dbReference type="SUPFAM" id="SSF54928">
    <property type="entry name" value="RNA-binding domain, RBD"/>
    <property type="match status" value="1"/>
</dbReference>
<dbReference type="GO" id="GO:0003723">
    <property type="term" value="F:RNA binding"/>
    <property type="evidence" value="ECO:0007669"/>
    <property type="project" value="UniProtKB-UniRule"/>
</dbReference>
<dbReference type="InterPro" id="IPR000504">
    <property type="entry name" value="RRM_dom"/>
</dbReference>
<accession>A0A0B6Z737</accession>
<dbReference type="PROSITE" id="PS50102">
    <property type="entry name" value="RRM"/>
    <property type="match status" value="1"/>
</dbReference>
<proteinExistence type="predicted"/>
<sequence length="171" mass="19109">MAAPMDSNKSLHALKKFEKKLRKIEKLLSSKEQMVISKQPTRILCVQNGGLECNVSQSELWPLFAAFGNIDGIVMIPRKSYSFVSFTDMTCASQALHHLNGHLLREGRDPTQDVILYLFYTETVPSSMMPSSEKPAGLLIVEDFVSQEVEENLLKLLPEGSEETSKGIYAT</sequence>
<name>A0A0B6Z737_9EUPU</name>
<evidence type="ECO:0000256" key="1">
    <source>
        <dbReference type="PROSITE-ProRule" id="PRU00176"/>
    </source>
</evidence>
<dbReference type="InterPro" id="IPR035979">
    <property type="entry name" value="RBD_domain_sf"/>
</dbReference>
<evidence type="ECO:0000259" key="2">
    <source>
        <dbReference type="PROSITE" id="PS50102"/>
    </source>
</evidence>
<keyword evidence="1" id="KW-0694">RNA-binding</keyword>